<sequence>MAGSKLAISFPALWLGSSLGFRFPGPTLGRQVWKTDTLPPTGLMSLYAAWTAAPSALVGSPLWAWIAGRFVSSSCTSPLHSAMLTSRLSGDGRNTSSMSDTSSIWGWLSPSPRL</sequence>
<name>A0A6B0UKT5_IXORI</name>
<dbReference type="AlphaFoldDB" id="A0A6B0UKT5"/>
<reference evidence="1" key="1">
    <citation type="submission" date="2019-12" db="EMBL/GenBank/DDBJ databases">
        <title>An insight into the sialome of adult female Ixodes ricinus ticks feeding for 6 days.</title>
        <authorList>
            <person name="Perner J."/>
            <person name="Ribeiro J.M.C."/>
        </authorList>
    </citation>
    <scope>NUCLEOTIDE SEQUENCE</scope>
    <source>
        <strain evidence="1">Semi-engorged</strain>
        <tissue evidence="1">Salivary glands</tissue>
    </source>
</reference>
<evidence type="ECO:0000313" key="1">
    <source>
        <dbReference type="EMBL" id="MXU90340.1"/>
    </source>
</evidence>
<protein>
    <submittedName>
        <fullName evidence="1">Putative secreted protein</fullName>
    </submittedName>
</protein>
<accession>A0A6B0UKT5</accession>
<dbReference type="EMBL" id="GIFC01008257">
    <property type="protein sequence ID" value="MXU90340.1"/>
    <property type="molecule type" value="Transcribed_RNA"/>
</dbReference>
<organism evidence="1">
    <name type="scientific">Ixodes ricinus</name>
    <name type="common">Common tick</name>
    <name type="synonym">Acarus ricinus</name>
    <dbReference type="NCBI Taxonomy" id="34613"/>
    <lineage>
        <taxon>Eukaryota</taxon>
        <taxon>Metazoa</taxon>
        <taxon>Ecdysozoa</taxon>
        <taxon>Arthropoda</taxon>
        <taxon>Chelicerata</taxon>
        <taxon>Arachnida</taxon>
        <taxon>Acari</taxon>
        <taxon>Parasitiformes</taxon>
        <taxon>Ixodida</taxon>
        <taxon>Ixodoidea</taxon>
        <taxon>Ixodidae</taxon>
        <taxon>Ixodinae</taxon>
        <taxon>Ixodes</taxon>
    </lineage>
</organism>
<proteinExistence type="predicted"/>